<dbReference type="Proteomes" id="UP000604391">
    <property type="component" value="Unassembled WGS sequence"/>
</dbReference>
<reference evidence="2 3" key="1">
    <citation type="journal article" name="Nat. Commun.">
        <title>Undinarchaeota illuminate DPANN phylogeny and the impact of gene transfer on archaeal evolution.</title>
        <authorList>
            <person name="Dombrowski N."/>
            <person name="Williams T.A."/>
            <person name="Sun J."/>
            <person name="Woodcroft B.J."/>
            <person name="Lee J.H."/>
            <person name="Minh B.Q."/>
            <person name="Rinke C."/>
            <person name="Spang A."/>
        </authorList>
    </citation>
    <scope>NUCLEOTIDE SEQUENCE [LARGE SCALE GENOMIC DNA]</scope>
    <source>
        <strain evidence="2">MAG_bin17</strain>
    </source>
</reference>
<keyword evidence="1" id="KW-0472">Membrane</keyword>
<sequence>MNERGIQLTLQLVIVIILLAITLAVILTFFLGSTDIMFGTLGETVSGTAEEFQKQVPDYLTKLLF</sequence>
<keyword evidence="3" id="KW-1185">Reference proteome</keyword>
<feature type="transmembrane region" description="Helical" evidence="1">
    <location>
        <begin position="12"/>
        <end position="31"/>
    </location>
</feature>
<accession>A0A832XHE9</accession>
<evidence type="ECO:0000313" key="2">
    <source>
        <dbReference type="EMBL" id="HIJ99360.1"/>
    </source>
</evidence>
<keyword evidence="1" id="KW-0812">Transmembrane</keyword>
<dbReference type="EMBL" id="DVAD01000006">
    <property type="protein sequence ID" value="HIJ99360.1"/>
    <property type="molecule type" value="Genomic_DNA"/>
</dbReference>
<evidence type="ECO:0000256" key="1">
    <source>
        <dbReference type="SAM" id="Phobius"/>
    </source>
</evidence>
<comment type="caution">
    <text evidence="2">The sequence shown here is derived from an EMBL/GenBank/DDBJ whole genome shotgun (WGS) entry which is preliminary data.</text>
</comment>
<proteinExistence type="predicted"/>
<name>A0A832XHE9_9ARCH</name>
<gene>
    <name evidence="2" type="ORF">H1011_00865</name>
</gene>
<dbReference type="AlphaFoldDB" id="A0A832XHE9"/>
<organism evidence="2 3">
    <name type="scientific">Candidatus Undinarchaeum marinum</name>
    <dbReference type="NCBI Taxonomy" id="2756141"/>
    <lineage>
        <taxon>Archaea</taxon>
        <taxon>Candidatus Undinarchaeota</taxon>
        <taxon>Candidatus Undinarchaeia</taxon>
        <taxon>Candidatus Undinarchaeales</taxon>
        <taxon>Candidatus Undinarchaeaceae</taxon>
        <taxon>Candidatus Undinarchaeum</taxon>
    </lineage>
</organism>
<protein>
    <submittedName>
        <fullName evidence="2">Uncharacterized protein</fullName>
    </submittedName>
</protein>
<evidence type="ECO:0000313" key="3">
    <source>
        <dbReference type="Proteomes" id="UP000604391"/>
    </source>
</evidence>
<keyword evidence="1" id="KW-1133">Transmembrane helix</keyword>